<gene>
    <name evidence="2" type="ORF">PRZ48_000174</name>
</gene>
<evidence type="ECO:0000313" key="3">
    <source>
        <dbReference type="Proteomes" id="UP001305779"/>
    </source>
</evidence>
<dbReference type="Proteomes" id="UP001305779">
    <property type="component" value="Unassembled WGS sequence"/>
</dbReference>
<comment type="caution">
    <text evidence="2">The sequence shown here is derived from an EMBL/GenBank/DDBJ whole genome shotgun (WGS) entry which is preliminary data.</text>
</comment>
<reference evidence="2 3" key="1">
    <citation type="journal article" date="2023" name="G3 (Bethesda)">
        <title>A chromosome-level genome assembly of Zasmidium syzygii isolated from banana leaves.</title>
        <authorList>
            <person name="van Westerhoven A.C."/>
            <person name="Mehrabi R."/>
            <person name="Talebi R."/>
            <person name="Steentjes M.B.F."/>
            <person name="Corcolon B."/>
            <person name="Chong P.A."/>
            <person name="Kema G.H.J."/>
            <person name="Seidl M.F."/>
        </authorList>
    </citation>
    <scope>NUCLEOTIDE SEQUENCE [LARGE SCALE GENOMIC DNA]</scope>
    <source>
        <strain evidence="2 3">P124</strain>
    </source>
</reference>
<accession>A0ABR0EXT4</accession>
<keyword evidence="3" id="KW-1185">Reference proteome</keyword>
<evidence type="ECO:0000256" key="1">
    <source>
        <dbReference type="SAM" id="MobiDB-lite"/>
    </source>
</evidence>
<dbReference type="EMBL" id="JAXOVC010000001">
    <property type="protein sequence ID" value="KAK4506442.1"/>
    <property type="molecule type" value="Genomic_DNA"/>
</dbReference>
<proteinExistence type="predicted"/>
<name>A0ABR0EXT4_ZASCE</name>
<feature type="region of interest" description="Disordered" evidence="1">
    <location>
        <begin position="37"/>
        <end position="75"/>
    </location>
</feature>
<organism evidence="2 3">
    <name type="scientific">Zasmidium cellare</name>
    <name type="common">Wine cellar mold</name>
    <name type="synonym">Racodium cellare</name>
    <dbReference type="NCBI Taxonomy" id="395010"/>
    <lineage>
        <taxon>Eukaryota</taxon>
        <taxon>Fungi</taxon>
        <taxon>Dikarya</taxon>
        <taxon>Ascomycota</taxon>
        <taxon>Pezizomycotina</taxon>
        <taxon>Dothideomycetes</taxon>
        <taxon>Dothideomycetidae</taxon>
        <taxon>Mycosphaerellales</taxon>
        <taxon>Mycosphaerellaceae</taxon>
        <taxon>Zasmidium</taxon>
    </lineage>
</organism>
<protein>
    <submittedName>
        <fullName evidence="2">Uncharacterized protein</fullName>
    </submittedName>
</protein>
<sequence length="221" mass="24727">MSSQQELSSKARSPLLDSVAGCQHDFPRCKVKNFLEEEQPGPKSSECPMTSLEILNPPTEDKKFDPAPEPDQPGLGQELIDTSCICVEDINHRTIHTDTTIPEFIDPSFKGILSGHSNATNYHDFLEIQQGIANIDPEYQINVDPAFADIDERTGHACVYMLVETPGRPVGIRRDAVILWRWMKRYGWWLLYKQVGMRGMGCAADHVQEEDLDGADAKAAL</sequence>
<evidence type="ECO:0000313" key="2">
    <source>
        <dbReference type="EMBL" id="KAK4506442.1"/>
    </source>
</evidence>